<organism evidence="1">
    <name type="scientific">bioreactor metagenome</name>
    <dbReference type="NCBI Taxonomy" id="1076179"/>
    <lineage>
        <taxon>unclassified sequences</taxon>
        <taxon>metagenomes</taxon>
        <taxon>ecological metagenomes</taxon>
    </lineage>
</organism>
<evidence type="ECO:0000313" key="1">
    <source>
        <dbReference type="EMBL" id="MPM00477.1"/>
    </source>
</evidence>
<gene>
    <name evidence="1" type="ORF">SDC9_46703</name>
</gene>
<name>A0A644WAD8_9ZZZZ</name>
<accession>A0A644WAD8</accession>
<protein>
    <submittedName>
        <fullName evidence="1">Uncharacterized protein</fullName>
    </submittedName>
</protein>
<comment type="caution">
    <text evidence="1">The sequence shown here is derived from an EMBL/GenBank/DDBJ whole genome shotgun (WGS) entry which is preliminary data.</text>
</comment>
<dbReference type="AlphaFoldDB" id="A0A644WAD8"/>
<dbReference type="EMBL" id="VSSQ01000732">
    <property type="protein sequence ID" value="MPM00477.1"/>
    <property type="molecule type" value="Genomic_DNA"/>
</dbReference>
<sequence length="53" mass="6037">MEYLSIREGTARAKAQIVTELMQKHKLDVLLAVAGLSRATYYYHLKRSATPDK</sequence>
<proteinExistence type="predicted"/>
<reference evidence="1" key="1">
    <citation type="submission" date="2019-08" db="EMBL/GenBank/DDBJ databases">
        <authorList>
            <person name="Kucharzyk K."/>
            <person name="Murdoch R.W."/>
            <person name="Higgins S."/>
            <person name="Loffler F."/>
        </authorList>
    </citation>
    <scope>NUCLEOTIDE SEQUENCE</scope>
</reference>